<name>A0A7W8JY03_9DEIO</name>
<keyword evidence="4" id="KW-1185">Reference proteome</keyword>
<evidence type="ECO:0000256" key="1">
    <source>
        <dbReference type="SAM" id="MobiDB-lite"/>
    </source>
</evidence>
<dbReference type="AlphaFoldDB" id="A0A7W8JY03"/>
<feature type="region of interest" description="Disordered" evidence="1">
    <location>
        <begin position="25"/>
        <end position="54"/>
    </location>
</feature>
<organism evidence="3 4">
    <name type="scientific">Deinococcus humi</name>
    <dbReference type="NCBI Taxonomy" id="662880"/>
    <lineage>
        <taxon>Bacteria</taxon>
        <taxon>Thermotogati</taxon>
        <taxon>Deinococcota</taxon>
        <taxon>Deinococci</taxon>
        <taxon>Deinococcales</taxon>
        <taxon>Deinococcaceae</taxon>
        <taxon>Deinococcus</taxon>
    </lineage>
</organism>
<dbReference type="RefSeq" id="WP_184136649.1">
    <property type="nucleotide sequence ID" value="NZ_JACHFL010000016.1"/>
</dbReference>
<dbReference type="EMBL" id="JACHFL010000016">
    <property type="protein sequence ID" value="MBB5365285.1"/>
    <property type="molecule type" value="Genomic_DNA"/>
</dbReference>
<feature type="compositionally biased region" description="Low complexity" evidence="1">
    <location>
        <begin position="26"/>
        <end position="36"/>
    </location>
</feature>
<comment type="caution">
    <text evidence="3">The sequence shown here is derived from an EMBL/GenBank/DDBJ whole genome shotgun (WGS) entry which is preliminary data.</text>
</comment>
<feature type="signal peptide" evidence="2">
    <location>
        <begin position="1"/>
        <end position="19"/>
    </location>
</feature>
<sequence>MKTKAIQTLSALLLTTVLAGCGGYSPPGTGDTGTPPGDTPGGGTGGGSSTVPDVVQGDWQAGEAAPVGYYDPNSGAWQGATGSSFILKLRADGSYQYTGLLAVDTGSCRSKILSYEKGRVTFEGGKMAFTPTEGDVQSTVCNGPIKHAPVTPTVRRWALSVDNSGKQALFAQLQDGSGAPTAFYRTDQPSKTFPKIGIQGTVTAPQGRSVAGTLVVACYVEDPTCQSPATKIQPVQGSGGSGTFAFPALEDRAYVLSAIQDANGNGVVDSGDLVDVYSTTDAPGPRSSLRPPANGVSLELVSVQ</sequence>
<protein>
    <recommendedName>
        <fullName evidence="5">Lipoprotein</fullName>
    </recommendedName>
</protein>
<dbReference type="InterPro" id="IPR018247">
    <property type="entry name" value="EF_Hand_1_Ca_BS"/>
</dbReference>
<accession>A0A7W8JY03</accession>
<proteinExistence type="predicted"/>
<evidence type="ECO:0000313" key="4">
    <source>
        <dbReference type="Proteomes" id="UP000552709"/>
    </source>
</evidence>
<dbReference type="PROSITE" id="PS51257">
    <property type="entry name" value="PROKAR_LIPOPROTEIN"/>
    <property type="match status" value="1"/>
</dbReference>
<feature type="chain" id="PRO_5031177602" description="Lipoprotein" evidence="2">
    <location>
        <begin position="20"/>
        <end position="304"/>
    </location>
</feature>
<evidence type="ECO:0008006" key="5">
    <source>
        <dbReference type="Google" id="ProtNLM"/>
    </source>
</evidence>
<dbReference type="Proteomes" id="UP000552709">
    <property type="component" value="Unassembled WGS sequence"/>
</dbReference>
<evidence type="ECO:0000256" key="2">
    <source>
        <dbReference type="SAM" id="SignalP"/>
    </source>
</evidence>
<evidence type="ECO:0000313" key="3">
    <source>
        <dbReference type="EMBL" id="MBB5365285.1"/>
    </source>
</evidence>
<keyword evidence="2" id="KW-0732">Signal</keyword>
<gene>
    <name evidence="3" type="ORF">HNQ08_004406</name>
</gene>
<dbReference type="PROSITE" id="PS00018">
    <property type="entry name" value="EF_HAND_1"/>
    <property type="match status" value="1"/>
</dbReference>
<feature type="compositionally biased region" description="Gly residues" evidence="1">
    <location>
        <begin position="39"/>
        <end position="48"/>
    </location>
</feature>
<reference evidence="3 4" key="1">
    <citation type="submission" date="2020-08" db="EMBL/GenBank/DDBJ databases">
        <title>Genomic Encyclopedia of Type Strains, Phase IV (KMG-IV): sequencing the most valuable type-strain genomes for metagenomic binning, comparative biology and taxonomic classification.</title>
        <authorList>
            <person name="Goeker M."/>
        </authorList>
    </citation>
    <scope>NUCLEOTIDE SEQUENCE [LARGE SCALE GENOMIC DNA]</scope>
    <source>
        <strain evidence="3 4">DSM 27939</strain>
    </source>
</reference>